<evidence type="ECO:0000256" key="3">
    <source>
        <dbReference type="ARBA" id="ARBA00022801"/>
    </source>
</evidence>
<evidence type="ECO:0000256" key="5">
    <source>
        <dbReference type="ARBA" id="ARBA00022884"/>
    </source>
</evidence>
<feature type="compositionally biased region" description="Pro residues" evidence="7">
    <location>
        <begin position="533"/>
        <end position="542"/>
    </location>
</feature>
<dbReference type="Pfam" id="PF00488">
    <property type="entry name" value="MutS_V"/>
    <property type="match status" value="1"/>
</dbReference>
<keyword evidence="1" id="KW-0699">rRNA-binding</keyword>
<evidence type="ECO:0000256" key="1">
    <source>
        <dbReference type="ARBA" id="ARBA00022730"/>
    </source>
</evidence>
<dbReference type="AlphaFoldDB" id="A0A4R1SBG7"/>
<organism evidence="10 11">
    <name type="scientific">Hydrogenispora ethanolica</name>
    <dbReference type="NCBI Taxonomy" id="1082276"/>
    <lineage>
        <taxon>Bacteria</taxon>
        <taxon>Bacillati</taxon>
        <taxon>Bacillota</taxon>
        <taxon>Hydrogenispora</taxon>
    </lineage>
</organism>
<keyword evidence="5" id="KW-0694">RNA-binding</keyword>
<keyword evidence="6" id="KW-0238">DNA-binding</keyword>
<dbReference type="InterPro" id="IPR005747">
    <property type="entry name" value="MutS2"/>
</dbReference>
<dbReference type="FunFam" id="3.40.50.300:FF:000830">
    <property type="entry name" value="Endonuclease MutS2"/>
    <property type="match status" value="1"/>
</dbReference>
<evidence type="ECO:0000313" key="11">
    <source>
        <dbReference type="Proteomes" id="UP000295008"/>
    </source>
</evidence>
<dbReference type="InterPro" id="IPR036187">
    <property type="entry name" value="DNA_mismatch_repair_MutS_sf"/>
</dbReference>
<evidence type="ECO:0000256" key="6">
    <source>
        <dbReference type="ARBA" id="ARBA00023125"/>
    </source>
</evidence>
<sequence length="647" mass="68994">MNDRTLQILEFPAILAQVADLALSGLGRSLAGALTPRTQAAAVAELLRETSEARWILESAGAPPLYGLADLSETFRRAEIGAVLDPLALQGIADFLRGCRKTREFMLKRLDQPQAAMVAGYALGLVPLPELETEIERCIRDGQVADDASPELRRTRREMARLQDRIQSKLQQLLAAPAAREWLQEAVVSFKEGRYVLLVKAAQRQKVPGAVVGSSGSGATLFIEPQAVTQYTAALRQLEAAEQEEVRRILAQLSAEVAARIAELSRDLEIMAQYDLAFAKARFSRASGGVAPALNETGRIRLAGARHPLLAGTPVPLDLAIGQDYRSLVITGPNTGGKTVALKTVGLLTLMAQAGLHIPAAAGSELAVFEEVLADIGDGQSIAQSLSTFSAHITNIIAILGQCGQRSLVLIDEVGTGTDPAEGAALATAILEYLYQRGAVTLASTHYPEIKQYALTAPGFRNGAMAFDRQNLKPLYRLVVGQPGASQALWIAAKLGMFPEILANAEARLAGASSLRQPDPAAPPEASALPDGPVEPAPPAASAPPEAVTPAGPAVKIGDMVSVPFLAEKGVVCTAPDAKGRIRVLIKGKKMELPLQRVELLIPAEQLYPADYDLNIVLLTKEERRLKHQMGRKHLPGVARVVSPEEQ</sequence>
<dbReference type="GO" id="GO:0030983">
    <property type="term" value="F:mismatched DNA binding"/>
    <property type="evidence" value="ECO:0007669"/>
    <property type="project" value="InterPro"/>
</dbReference>
<evidence type="ECO:0000259" key="8">
    <source>
        <dbReference type="SMART" id="SM00533"/>
    </source>
</evidence>
<keyword evidence="11" id="KW-1185">Reference proteome</keyword>
<protein>
    <submittedName>
        <fullName evidence="10">MutS2 family protein</fullName>
    </submittedName>
</protein>
<evidence type="ECO:0000259" key="9">
    <source>
        <dbReference type="SMART" id="SM00534"/>
    </source>
</evidence>
<dbReference type="GO" id="GO:0016887">
    <property type="term" value="F:ATP hydrolysis activity"/>
    <property type="evidence" value="ECO:0007669"/>
    <property type="project" value="InterPro"/>
</dbReference>
<dbReference type="SMART" id="SM00534">
    <property type="entry name" value="MUTSac"/>
    <property type="match status" value="1"/>
</dbReference>
<dbReference type="InterPro" id="IPR007696">
    <property type="entry name" value="DNA_mismatch_repair_MutS_core"/>
</dbReference>
<feature type="domain" description="DNA mismatch repair proteins mutS family" evidence="9">
    <location>
        <begin position="325"/>
        <end position="510"/>
    </location>
</feature>
<dbReference type="PANTHER" id="PTHR48466:SF2">
    <property type="entry name" value="OS10G0509000 PROTEIN"/>
    <property type="match status" value="1"/>
</dbReference>
<keyword evidence="4" id="KW-0067">ATP-binding</keyword>
<dbReference type="SUPFAM" id="SSF48334">
    <property type="entry name" value="DNA repair protein MutS, domain III"/>
    <property type="match status" value="1"/>
</dbReference>
<dbReference type="SUPFAM" id="SSF52540">
    <property type="entry name" value="P-loop containing nucleoside triphosphate hydrolases"/>
    <property type="match status" value="1"/>
</dbReference>
<gene>
    <name evidence="10" type="ORF">EDC14_1001178</name>
</gene>
<dbReference type="SMART" id="SM00533">
    <property type="entry name" value="MUTSd"/>
    <property type="match status" value="1"/>
</dbReference>
<dbReference type="Gene3D" id="3.40.50.300">
    <property type="entry name" value="P-loop containing nucleotide triphosphate hydrolases"/>
    <property type="match status" value="1"/>
</dbReference>
<dbReference type="InterPro" id="IPR027417">
    <property type="entry name" value="P-loop_NTPase"/>
</dbReference>
<dbReference type="RefSeq" id="WP_165907693.1">
    <property type="nucleotide sequence ID" value="NZ_SLUN01000001.1"/>
</dbReference>
<evidence type="ECO:0000313" key="10">
    <source>
        <dbReference type="EMBL" id="TCL76893.1"/>
    </source>
</evidence>
<dbReference type="GO" id="GO:0005524">
    <property type="term" value="F:ATP binding"/>
    <property type="evidence" value="ECO:0007669"/>
    <property type="project" value="UniProtKB-KW"/>
</dbReference>
<dbReference type="EMBL" id="SLUN01000001">
    <property type="protein sequence ID" value="TCL76893.1"/>
    <property type="molecule type" value="Genomic_DNA"/>
</dbReference>
<evidence type="ECO:0000256" key="7">
    <source>
        <dbReference type="SAM" id="MobiDB-lite"/>
    </source>
</evidence>
<dbReference type="GO" id="GO:0140664">
    <property type="term" value="F:ATP-dependent DNA damage sensor activity"/>
    <property type="evidence" value="ECO:0007669"/>
    <property type="project" value="InterPro"/>
</dbReference>
<name>A0A4R1SBG7_HYDET</name>
<dbReference type="Proteomes" id="UP000295008">
    <property type="component" value="Unassembled WGS sequence"/>
</dbReference>
<keyword evidence="2" id="KW-0547">Nucleotide-binding</keyword>
<dbReference type="GO" id="GO:0006298">
    <property type="term" value="P:mismatch repair"/>
    <property type="evidence" value="ECO:0007669"/>
    <property type="project" value="InterPro"/>
</dbReference>
<keyword evidence="3" id="KW-0378">Hydrolase</keyword>
<comment type="caution">
    <text evidence="10">The sequence shown here is derived from an EMBL/GenBank/DDBJ whole genome shotgun (WGS) entry which is preliminary data.</text>
</comment>
<dbReference type="GO" id="GO:0045910">
    <property type="term" value="P:negative regulation of DNA recombination"/>
    <property type="evidence" value="ECO:0007669"/>
    <property type="project" value="InterPro"/>
</dbReference>
<feature type="domain" description="DNA mismatch repair protein MutS core" evidence="8">
    <location>
        <begin position="25"/>
        <end position="313"/>
    </location>
</feature>
<dbReference type="InterPro" id="IPR000432">
    <property type="entry name" value="DNA_mismatch_repair_MutS_C"/>
</dbReference>
<proteinExistence type="predicted"/>
<reference evidence="10 11" key="1">
    <citation type="submission" date="2019-03" db="EMBL/GenBank/DDBJ databases">
        <title>Genomic Encyclopedia of Type Strains, Phase IV (KMG-IV): sequencing the most valuable type-strain genomes for metagenomic binning, comparative biology and taxonomic classification.</title>
        <authorList>
            <person name="Goeker M."/>
        </authorList>
    </citation>
    <scope>NUCLEOTIDE SEQUENCE [LARGE SCALE GENOMIC DNA]</scope>
    <source>
        <strain evidence="10 11">LX-B</strain>
    </source>
</reference>
<feature type="region of interest" description="Disordered" evidence="7">
    <location>
        <begin position="513"/>
        <end position="548"/>
    </location>
</feature>
<dbReference type="PANTHER" id="PTHR48466">
    <property type="entry name" value="OS10G0509000 PROTEIN-RELATED"/>
    <property type="match status" value="1"/>
</dbReference>
<dbReference type="InterPro" id="IPR045076">
    <property type="entry name" value="MutS"/>
</dbReference>
<dbReference type="GO" id="GO:0004519">
    <property type="term" value="F:endonuclease activity"/>
    <property type="evidence" value="ECO:0007669"/>
    <property type="project" value="InterPro"/>
</dbReference>
<evidence type="ECO:0000256" key="2">
    <source>
        <dbReference type="ARBA" id="ARBA00022741"/>
    </source>
</evidence>
<dbReference type="GO" id="GO:0019843">
    <property type="term" value="F:rRNA binding"/>
    <property type="evidence" value="ECO:0007669"/>
    <property type="project" value="UniProtKB-KW"/>
</dbReference>
<accession>A0A4R1SBG7</accession>
<evidence type="ECO:0000256" key="4">
    <source>
        <dbReference type="ARBA" id="ARBA00022840"/>
    </source>
</evidence>
<dbReference type="NCBIfam" id="TIGR01069">
    <property type="entry name" value="mutS2"/>
    <property type="match status" value="1"/>
</dbReference>